<proteinExistence type="predicted"/>
<reference evidence="2" key="2">
    <citation type="submission" date="2023-05" db="EMBL/GenBank/DDBJ databases">
        <authorList>
            <consortium name="Lawrence Berkeley National Laboratory"/>
            <person name="Steindorff A."/>
            <person name="Hensen N."/>
            <person name="Bonometti L."/>
            <person name="Westerberg I."/>
            <person name="Brannstrom I.O."/>
            <person name="Guillou S."/>
            <person name="Cros-Aarteil S."/>
            <person name="Calhoun S."/>
            <person name="Haridas S."/>
            <person name="Kuo A."/>
            <person name="Mondo S."/>
            <person name="Pangilinan J."/>
            <person name="Riley R."/>
            <person name="Labutti K."/>
            <person name="Andreopoulos B."/>
            <person name="Lipzen A."/>
            <person name="Chen C."/>
            <person name="Yanf M."/>
            <person name="Daum C."/>
            <person name="Ng V."/>
            <person name="Clum A."/>
            <person name="Ohm R."/>
            <person name="Martin F."/>
            <person name="Silar P."/>
            <person name="Natvig D."/>
            <person name="Lalanne C."/>
            <person name="Gautier V."/>
            <person name="Ament-Velasquez S.L."/>
            <person name="Kruys A."/>
            <person name="Hutchinson M.I."/>
            <person name="Powell A.J."/>
            <person name="Barry K."/>
            <person name="Miller A.N."/>
            <person name="Grigoriev I.V."/>
            <person name="Debuchy R."/>
            <person name="Gladieux P."/>
            <person name="Thoren M.H."/>
            <person name="Johannesson H."/>
        </authorList>
    </citation>
    <scope>NUCLEOTIDE SEQUENCE</scope>
    <source>
        <strain evidence="2">PSN243</strain>
    </source>
</reference>
<gene>
    <name evidence="2" type="ORF">QBC34DRAFT_476384</name>
</gene>
<evidence type="ECO:0000313" key="2">
    <source>
        <dbReference type="EMBL" id="KAK4443809.1"/>
    </source>
</evidence>
<dbReference type="EMBL" id="MU865986">
    <property type="protein sequence ID" value="KAK4443809.1"/>
    <property type="molecule type" value="Genomic_DNA"/>
</dbReference>
<protein>
    <submittedName>
        <fullName evidence="2">Uncharacterized protein</fullName>
    </submittedName>
</protein>
<reference evidence="2" key="1">
    <citation type="journal article" date="2023" name="Mol. Phylogenet. Evol.">
        <title>Genome-scale phylogeny and comparative genomics of the fungal order Sordariales.</title>
        <authorList>
            <person name="Hensen N."/>
            <person name="Bonometti L."/>
            <person name="Westerberg I."/>
            <person name="Brannstrom I.O."/>
            <person name="Guillou S."/>
            <person name="Cros-Aarteil S."/>
            <person name="Calhoun S."/>
            <person name="Haridas S."/>
            <person name="Kuo A."/>
            <person name="Mondo S."/>
            <person name="Pangilinan J."/>
            <person name="Riley R."/>
            <person name="LaButti K."/>
            <person name="Andreopoulos B."/>
            <person name="Lipzen A."/>
            <person name="Chen C."/>
            <person name="Yan M."/>
            <person name="Daum C."/>
            <person name="Ng V."/>
            <person name="Clum A."/>
            <person name="Steindorff A."/>
            <person name="Ohm R.A."/>
            <person name="Martin F."/>
            <person name="Silar P."/>
            <person name="Natvig D.O."/>
            <person name="Lalanne C."/>
            <person name="Gautier V."/>
            <person name="Ament-Velasquez S.L."/>
            <person name="Kruys A."/>
            <person name="Hutchinson M.I."/>
            <person name="Powell A.J."/>
            <person name="Barry K."/>
            <person name="Miller A.N."/>
            <person name="Grigoriev I.V."/>
            <person name="Debuchy R."/>
            <person name="Gladieux P."/>
            <person name="Hiltunen Thoren M."/>
            <person name="Johannesson H."/>
        </authorList>
    </citation>
    <scope>NUCLEOTIDE SEQUENCE</scope>
    <source>
        <strain evidence="2">PSN243</strain>
    </source>
</reference>
<name>A0AAV9G4V5_9PEZI</name>
<sequence>MPSDSYHKHRNAQTNSHHKSHKHKDPSKNTGSSTSRSNAPDPTNISFLFVVNEFDIDFETAPVADLWLNYLPPTSPAFYRGEYPGTVFSYRSGTVTPAANYVWDRSHMGQEGHISYVDPTTGFIVAPEPYRTETIFSCSAHLPLITLQSDASLGSYHRSNCRNNCDAVYQDGDVLPWNMLHFTHPQHLPGVSMANSGQTGSTYVAGKNARWMPALVPKVFENTERHLQQQSRGLGGDLPVVIGLMAFHASRTGNASAVFEKGWWQNGRWRGPAEAPKGYPETPFSNPRGFLVQISADLSGDDLAAIQMDYGYMETVTESIYRGLEYLEGNGILVEG</sequence>
<accession>A0AAV9G4V5</accession>
<dbReference type="AlphaFoldDB" id="A0AAV9G4V5"/>
<dbReference type="Proteomes" id="UP001321760">
    <property type="component" value="Unassembled WGS sequence"/>
</dbReference>
<evidence type="ECO:0000313" key="3">
    <source>
        <dbReference type="Proteomes" id="UP001321760"/>
    </source>
</evidence>
<comment type="caution">
    <text evidence="2">The sequence shown here is derived from an EMBL/GenBank/DDBJ whole genome shotgun (WGS) entry which is preliminary data.</text>
</comment>
<feature type="compositionally biased region" description="Polar residues" evidence="1">
    <location>
        <begin position="29"/>
        <end position="39"/>
    </location>
</feature>
<keyword evidence="3" id="KW-1185">Reference proteome</keyword>
<feature type="compositionally biased region" description="Basic residues" evidence="1">
    <location>
        <begin position="7"/>
        <end position="25"/>
    </location>
</feature>
<organism evidence="2 3">
    <name type="scientific">Podospora aff. communis PSN243</name>
    <dbReference type="NCBI Taxonomy" id="3040156"/>
    <lineage>
        <taxon>Eukaryota</taxon>
        <taxon>Fungi</taxon>
        <taxon>Dikarya</taxon>
        <taxon>Ascomycota</taxon>
        <taxon>Pezizomycotina</taxon>
        <taxon>Sordariomycetes</taxon>
        <taxon>Sordariomycetidae</taxon>
        <taxon>Sordariales</taxon>
        <taxon>Podosporaceae</taxon>
        <taxon>Podospora</taxon>
    </lineage>
</organism>
<evidence type="ECO:0000256" key="1">
    <source>
        <dbReference type="SAM" id="MobiDB-lite"/>
    </source>
</evidence>
<feature type="region of interest" description="Disordered" evidence="1">
    <location>
        <begin position="1"/>
        <end position="39"/>
    </location>
</feature>